<evidence type="ECO:0000256" key="4">
    <source>
        <dbReference type="ARBA" id="ARBA00022475"/>
    </source>
</evidence>
<protein>
    <submittedName>
        <fullName evidence="9">AI-2E family transporter</fullName>
    </submittedName>
</protein>
<comment type="caution">
    <text evidence="9">The sequence shown here is derived from an EMBL/GenBank/DDBJ whole genome shotgun (WGS) entry which is preliminary data.</text>
</comment>
<dbReference type="Pfam" id="PF01594">
    <property type="entry name" value="AI-2E_transport"/>
    <property type="match status" value="1"/>
</dbReference>
<evidence type="ECO:0000256" key="5">
    <source>
        <dbReference type="ARBA" id="ARBA00022692"/>
    </source>
</evidence>
<dbReference type="PANTHER" id="PTHR21716">
    <property type="entry name" value="TRANSMEMBRANE PROTEIN"/>
    <property type="match status" value="1"/>
</dbReference>
<keyword evidence="7 8" id="KW-0472">Membrane</keyword>
<evidence type="ECO:0000256" key="7">
    <source>
        <dbReference type="ARBA" id="ARBA00023136"/>
    </source>
</evidence>
<keyword evidence="5 8" id="KW-0812">Transmembrane</keyword>
<feature type="transmembrane region" description="Helical" evidence="8">
    <location>
        <begin position="67"/>
        <end position="88"/>
    </location>
</feature>
<feature type="transmembrane region" description="Helical" evidence="8">
    <location>
        <begin position="12"/>
        <end position="29"/>
    </location>
</feature>
<evidence type="ECO:0000256" key="2">
    <source>
        <dbReference type="ARBA" id="ARBA00009773"/>
    </source>
</evidence>
<comment type="similarity">
    <text evidence="2">Belongs to the autoinducer-2 exporter (AI-2E) (TC 2.A.86) family.</text>
</comment>
<dbReference type="EMBL" id="JACVFC010000002">
    <property type="protein sequence ID" value="MBC9931843.1"/>
    <property type="molecule type" value="Genomic_DNA"/>
</dbReference>
<organism evidence="9 10">
    <name type="scientific">Chitinophaga qingshengii</name>
    <dbReference type="NCBI Taxonomy" id="1569794"/>
    <lineage>
        <taxon>Bacteria</taxon>
        <taxon>Pseudomonadati</taxon>
        <taxon>Bacteroidota</taxon>
        <taxon>Chitinophagia</taxon>
        <taxon>Chitinophagales</taxon>
        <taxon>Chitinophagaceae</taxon>
        <taxon>Chitinophaga</taxon>
    </lineage>
</organism>
<feature type="transmembrane region" description="Helical" evidence="8">
    <location>
        <begin position="35"/>
        <end position="55"/>
    </location>
</feature>
<sequence length="359" mass="39368">MSTRIPSTSRRIIETIIVLLLLLGLMYALYDALKIFFGVFTFAIIFSVSMFNLYEKGVKWLGGRRKLTAVIYSILLVAVVALPFAYAVSTINQHLKDIGQWLMTAREDGIPDLPVWITNLPLVGKEIAQFWHELQLRPRETAGIYERQIMHSVHHVVTTGVGILGMALQVVLGIVVSAIFLVSGDRLMRPVRATMTHMFGDKDGYALLAATAQAVKGVSIGVMGTALTAAVVSWIGFKIAGIPFALALAAVVYFLVLIQVGPLWVWIPLVIWMAMQGSTGWAIFLAIYGAGVLVLDSVLKPILIAKSGKLPFLVLFLGVIGGMVAWGFTGMFKGAIILAVFYTVFNSWLEKTKYYAPKD</sequence>
<proteinExistence type="inferred from homology"/>
<gene>
    <name evidence="9" type="ORF">ICL07_15770</name>
</gene>
<evidence type="ECO:0000313" key="9">
    <source>
        <dbReference type="EMBL" id="MBC9931843.1"/>
    </source>
</evidence>
<feature type="transmembrane region" description="Helical" evidence="8">
    <location>
        <begin position="279"/>
        <end position="298"/>
    </location>
</feature>
<evidence type="ECO:0000256" key="8">
    <source>
        <dbReference type="SAM" id="Phobius"/>
    </source>
</evidence>
<evidence type="ECO:0000256" key="3">
    <source>
        <dbReference type="ARBA" id="ARBA00022448"/>
    </source>
</evidence>
<reference evidence="9 10" key="1">
    <citation type="submission" date="2020-09" db="EMBL/GenBank/DDBJ databases">
        <title>Genome sequences of type strains of Chitinophaga qingshengii and Chitinophaga varians.</title>
        <authorList>
            <person name="Kittiwongwattana C."/>
        </authorList>
    </citation>
    <scope>NUCLEOTIDE SEQUENCE [LARGE SCALE GENOMIC DNA]</scope>
    <source>
        <strain evidence="9 10">JCM 30026</strain>
    </source>
</reference>
<dbReference type="InterPro" id="IPR002549">
    <property type="entry name" value="AI-2E-like"/>
</dbReference>
<dbReference type="RefSeq" id="WP_188088989.1">
    <property type="nucleotide sequence ID" value="NZ_JACVFC010000002.1"/>
</dbReference>
<evidence type="ECO:0000313" key="10">
    <source>
        <dbReference type="Proteomes" id="UP000659124"/>
    </source>
</evidence>
<keyword evidence="3" id="KW-0813">Transport</keyword>
<keyword evidence="10" id="KW-1185">Reference proteome</keyword>
<dbReference type="PANTHER" id="PTHR21716:SF67">
    <property type="entry name" value="TRANSPORT PROTEIN YDIK-RELATED"/>
    <property type="match status" value="1"/>
</dbReference>
<feature type="transmembrane region" description="Helical" evidence="8">
    <location>
        <begin position="160"/>
        <end position="182"/>
    </location>
</feature>
<keyword evidence="4" id="KW-1003">Cell membrane</keyword>
<keyword evidence="6 8" id="KW-1133">Transmembrane helix</keyword>
<accession>A0ABR7TQH7</accession>
<evidence type="ECO:0000256" key="6">
    <source>
        <dbReference type="ARBA" id="ARBA00022989"/>
    </source>
</evidence>
<dbReference type="Proteomes" id="UP000659124">
    <property type="component" value="Unassembled WGS sequence"/>
</dbReference>
<evidence type="ECO:0000256" key="1">
    <source>
        <dbReference type="ARBA" id="ARBA00004651"/>
    </source>
</evidence>
<feature type="transmembrane region" description="Helical" evidence="8">
    <location>
        <begin position="310"/>
        <end position="328"/>
    </location>
</feature>
<name>A0ABR7TQH7_9BACT</name>
<feature type="transmembrane region" description="Helical" evidence="8">
    <location>
        <begin position="244"/>
        <end position="267"/>
    </location>
</feature>
<comment type="subcellular location">
    <subcellularLocation>
        <location evidence="1">Cell membrane</location>
        <topology evidence="1">Multi-pass membrane protein</topology>
    </subcellularLocation>
</comment>